<evidence type="ECO:0000256" key="14">
    <source>
        <dbReference type="SAM" id="Coils"/>
    </source>
</evidence>
<dbReference type="PROSITE" id="PS51190">
    <property type="entry name" value="FATC"/>
    <property type="match status" value="1"/>
</dbReference>
<dbReference type="GO" id="GO:0005634">
    <property type="term" value="C:nucleus"/>
    <property type="evidence" value="ECO:0007669"/>
    <property type="project" value="UniProtKB-SubCell"/>
</dbReference>
<name>A0AAR5QIC9_DENPD</name>
<dbReference type="GO" id="GO:0006281">
    <property type="term" value="P:DNA repair"/>
    <property type="evidence" value="ECO:0007669"/>
    <property type="project" value="InterPro"/>
</dbReference>
<accession>A0AAR5QIC9</accession>
<evidence type="ECO:0000256" key="4">
    <source>
        <dbReference type="ARBA" id="ARBA00022679"/>
    </source>
</evidence>
<dbReference type="Pfam" id="PF02260">
    <property type="entry name" value="FATC"/>
    <property type="match status" value="1"/>
</dbReference>
<keyword evidence="19" id="KW-1185">Reference proteome</keyword>
<evidence type="ECO:0000256" key="12">
    <source>
        <dbReference type="ARBA" id="ARBA00048679"/>
    </source>
</evidence>
<evidence type="ECO:0000313" key="18">
    <source>
        <dbReference type="EnsemblMetazoa" id="XP_019772902.1"/>
    </source>
</evidence>
<keyword evidence="5" id="KW-0547">Nucleotide-binding</keyword>
<dbReference type="GO" id="GO:0004674">
    <property type="term" value="F:protein serine/threonine kinase activity"/>
    <property type="evidence" value="ECO:0007669"/>
    <property type="project" value="UniProtKB-KW"/>
</dbReference>
<dbReference type="InterPro" id="IPR036940">
    <property type="entry name" value="PI3/4_kinase_cat_sf"/>
</dbReference>
<evidence type="ECO:0000313" key="19">
    <source>
        <dbReference type="Proteomes" id="UP000019118"/>
    </source>
</evidence>
<dbReference type="SUPFAM" id="SSF56112">
    <property type="entry name" value="Protein kinase-like (PK-like)"/>
    <property type="match status" value="1"/>
</dbReference>
<dbReference type="InterPro" id="IPR044107">
    <property type="entry name" value="PIKKc_ATM"/>
</dbReference>
<dbReference type="Gene3D" id="3.30.1010.10">
    <property type="entry name" value="Phosphatidylinositol 3-kinase Catalytic Subunit, Chain A, domain 4"/>
    <property type="match status" value="1"/>
</dbReference>
<dbReference type="PROSITE" id="PS51189">
    <property type="entry name" value="FAT"/>
    <property type="match status" value="1"/>
</dbReference>
<dbReference type="InterPro" id="IPR014009">
    <property type="entry name" value="PIK_FAT"/>
</dbReference>
<dbReference type="SMART" id="SM01343">
    <property type="entry name" value="FATC"/>
    <property type="match status" value="1"/>
</dbReference>
<feature type="coiled-coil region" evidence="14">
    <location>
        <begin position="2149"/>
        <end position="2176"/>
    </location>
</feature>
<evidence type="ECO:0000256" key="11">
    <source>
        <dbReference type="ARBA" id="ARBA00047899"/>
    </source>
</evidence>
<dbReference type="EnsemblMetazoa" id="XM_019917343.1">
    <property type="protein sequence ID" value="XP_019772902.1"/>
    <property type="gene ID" value="LOC109546392"/>
</dbReference>
<reference evidence="18" key="2">
    <citation type="submission" date="2024-08" db="UniProtKB">
        <authorList>
            <consortium name="EnsemblMetazoa"/>
        </authorList>
    </citation>
    <scope>IDENTIFICATION</scope>
</reference>
<comment type="subcellular location">
    <subcellularLocation>
        <location evidence="1">Nucleus</location>
    </subcellularLocation>
</comment>
<evidence type="ECO:0000259" key="16">
    <source>
        <dbReference type="PROSITE" id="PS51189"/>
    </source>
</evidence>
<dbReference type="PANTHER" id="PTHR37079:SF4">
    <property type="entry name" value="SERINE_THREONINE-PROTEIN KINASE ATM"/>
    <property type="match status" value="1"/>
</dbReference>
<dbReference type="FunFam" id="3.30.1010.10:FF:000023">
    <property type="entry name" value="Serine/threonine-protein kinase ATM"/>
    <property type="match status" value="1"/>
</dbReference>
<dbReference type="Gene3D" id="1.10.1070.11">
    <property type="entry name" value="Phosphatidylinositol 3-/4-kinase, catalytic domain"/>
    <property type="match status" value="1"/>
</dbReference>
<evidence type="ECO:0000256" key="13">
    <source>
        <dbReference type="ARBA" id="ARBA00073111"/>
    </source>
</evidence>
<dbReference type="InterPro" id="IPR003151">
    <property type="entry name" value="PIK-rel_kinase_FAT"/>
</dbReference>
<dbReference type="GO" id="GO:0005524">
    <property type="term" value="F:ATP binding"/>
    <property type="evidence" value="ECO:0007669"/>
    <property type="project" value="UniProtKB-KW"/>
</dbReference>
<organism evidence="18 19">
    <name type="scientific">Dendroctonus ponderosae</name>
    <name type="common">Mountain pine beetle</name>
    <dbReference type="NCBI Taxonomy" id="77166"/>
    <lineage>
        <taxon>Eukaryota</taxon>
        <taxon>Metazoa</taxon>
        <taxon>Ecdysozoa</taxon>
        <taxon>Arthropoda</taxon>
        <taxon>Hexapoda</taxon>
        <taxon>Insecta</taxon>
        <taxon>Pterygota</taxon>
        <taxon>Neoptera</taxon>
        <taxon>Endopterygota</taxon>
        <taxon>Coleoptera</taxon>
        <taxon>Polyphaga</taxon>
        <taxon>Cucujiformia</taxon>
        <taxon>Curculionidae</taxon>
        <taxon>Scolytinae</taxon>
        <taxon>Dendroctonus</taxon>
    </lineage>
</organism>
<keyword evidence="7" id="KW-0418">Kinase</keyword>
<evidence type="ECO:0000256" key="1">
    <source>
        <dbReference type="ARBA" id="ARBA00004123"/>
    </source>
</evidence>
<dbReference type="InterPro" id="IPR003152">
    <property type="entry name" value="FATC_dom"/>
</dbReference>
<comment type="catalytic activity">
    <reaction evidence="12">
        <text>L-seryl-[protein] + ATP = O-phospho-L-seryl-[protein] + ADP + H(+)</text>
        <dbReference type="Rhea" id="RHEA:17989"/>
        <dbReference type="Rhea" id="RHEA-COMP:9863"/>
        <dbReference type="Rhea" id="RHEA-COMP:11604"/>
        <dbReference type="ChEBI" id="CHEBI:15378"/>
        <dbReference type="ChEBI" id="CHEBI:29999"/>
        <dbReference type="ChEBI" id="CHEBI:30616"/>
        <dbReference type="ChEBI" id="CHEBI:83421"/>
        <dbReference type="ChEBI" id="CHEBI:456216"/>
        <dbReference type="EC" id="2.7.11.1"/>
    </reaction>
</comment>
<dbReference type="PROSITE" id="PS00915">
    <property type="entry name" value="PI3_4_KINASE_1"/>
    <property type="match status" value="1"/>
</dbReference>
<keyword evidence="14" id="KW-0175">Coiled coil</keyword>
<keyword evidence="9" id="KW-0539">Nucleus</keyword>
<evidence type="ECO:0000256" key="2">
    <source>
        <dbReference type="ARBA" id="ARBA00012513"/>
    </source>
</evidence>
<dbReference type="InterPro" id="IPR018936">
    <property type="entry name" value="PI3/4_kinase_CS"/>
</dbReference>
<dbReference type="SUPFAM" id="SSF48371">
    <property type="entry name" value="ARM repeat"/>
    <property type="match status" value="2"/>
</dbReference>
<dbReference type="InterPro" id="IPR016024">
    <property type="entry name" value="ARM-type_fold"/>
</dbReference>
<reference evidence="19" key="1">
    <citation type="journal article" date="2013" name="Genome Biol.">
        <title>Draft genome of the mountain pine beetle, Dendroctonus ponderosae Hopkins, a major forest pest.</title>
        <authorList>
            <person name="Keeling C.I."/>
            <person name="Yuen M.M."/>
            <person name="Liao N.Y."/>
            <person name="Docking T.R."/>
            <person name="Chan S.K."/>
            <person name="Taylor G.A."/>
            <person name="Palmquist D.L."/>
            <person name="Jackman S.D."/>
            <person name="Nguyen A."/>
            <person name="Li M."/>
            <person name="Henderson H."/>
            <person name="Janes J.K."/>
            <person name="Zhao Y."/>
            <person name="Pandoh P."/>
            <person name="Moore R."/>
            <person name="Sperling F.A."/>
            <person name="Huber D.P."/>
            <person name="Birol I."/>
            <person name="Jones S.J."/>
            <person name="Bohlmann J."/>
        </authorList>
    </citation>
    <scope>NUCLEOTIDE SEQUENCE</scope>
</reference>
<feature type="domain" description="FATC" evidence="17">
    <location>
        <begin position="2186"/>
        <end position="2218"/>
    </location>
</feature>
<keyword evidence="4" id="KW-0808">Transferase</keyword>
<comment type="catalytic activity">
    <reaction evidence="11">
        <text>L-threonyl-[protein] + ATP = O-phospho-L-threonyl-[protein] + ADP + H(+)</text>
        <dbReference type="Rhea" id="RHEA:46608"/>
        <dbReference type="Rhea" id="RHEA-COMP:11060"/>
        <dbReference type="Rhea" id="RHEA-COMP:11605"/>
        <dbReference type="ChEBI" id="CHEBI:15378"/>
        <dbReference type="ChEBI" id="CHEBI:30013"/>
        <dbReference type="ChEBI" id="CHEBI:30616"/>
        <dbReference type="ChEBI" id="CHEBI:61977"/>
        <dbReference type="ChEBI" id="CHEBI:456216"/>
        <dbReference type="EC" id="2.7.11.1"/>
    </reaction>
</comment>
<dbReference type="Pfam" id="PF00454">
    <property type="entry name" value="PI3_PI4_kinase"/>
    <property type="match status" value="1"/>
</dbReference>
<evidence type="ECO:0000256" key="9">
    <source>
        <dbReference type="ARBA" id="ARBA00023242"/>
    </source>
</evidence>
<sequence>MCVYGTLAALFAKSTFNLEQILIRAPALKAPTKRSFNTDSAALEILLKKLNAFVDSVYSESTDKLFCAVGLLYNVASCMIDYQVLQEDQLQTSTVLSLINRVLSNESTQSFQRFQVHSGSALKQLQAIALILDDVFSIKNSVTQQVKELFSFNFLKEILQVLQFFQEDSPKKADTAHKVKKLLVGALSKYCLVSNSVETAEHQPHIAEILADQDYDFKNDSHCEMSVVFLQNVKLAPPGVLSEDIIRKILECLQGLCRATYRHHESAVTILNILAGLFQHLQHASADLKSAAVNVLYTFYLRQSYYGPDVLIALLDAIEELCTMDVDCCSSQWDGNPVIKHVPDFLSSNFQRVRYRAVALLVNYLKISAGTTRLSTIHLSEELFSLIYERNSQVFEVTDSLSEERLQEEIAGRASSALYTFLAIIVNCNNWIEESVLAIIRLEHSKGLGRLFNGELIAKVLKTLQEHFGSDDFVKTYMDRILSNWLELGYKIDDFQFRMLGCSDKAELYAKHLDVCLPLLLQKDQHDLFAAAKLLGMTETDALEQCCTTVFGRVIASDPRNLAGDFLDSNAQLSFIARALGGKFQEILVENIDQVVLSLVEGIADEKAIQQSFGETVFFTCKVISLADFRLCLQFIETFLCDGKPLIKCLSENKLHKIQKIMLELQCRIYNGTSIDQQLKNFHQYTVFIGLILEDLSKECSFLMFFLRDSVHFLVNLLNNRIGKEGLKLCKSVLRFMMTFLCRVLQGCAGEFKKFFVFTANSLKNIGMENDNLSPICVEILEFLIIDNEEHFQDVASKLDAFPLTAKFINLQQKQCVDRTVSLEDEIRAFLDYNDLTIRQDSLVHLKKLLGKEKEQLRHLYDELSKVRGFSEDCEQSLLHRLTTMLIKISCQRSEISNEALKCLGELGPANLTTIVLEPEKRVLNIKCTPFELLTGHVVSMLAQSIIDPDIKVVRAASEALHEVLGFKEGKQVVGSSEDFGYGPIEASFIRPFLNRAKSGASQVRMAEDKVRELVNHESTWCATGISGNQWVTSLVLALLSSFEHGCYLKKLIDLCSVKAKFCENLLPLLIYLILYLDNDFVTCVLSKRINEFFNQHWICTVSTPTKDDAIVVNKKSVKCLLDVINFIRQQPSLPNKFEELKLDYLKIAKAAAFCSAHFSALLYAELWCREKMVHMETQRKAPKNRAAFENEHTFLDQILENVSEEERITFQQIMQNSYKSIGDLDALSGCGVSLLLRAEHQVEYYQNTGQWARATDYYIMHSIHDQNLNIDNLLMSFKMNHLYQMPLLCESLCREPDYECLWRLGQWKMSKIDHIKPQKIEYRDYEKYKFNCLKAVCDNDEYTFSAAKQQMSKCIVDKLKHTSLESSKSLYPILSQMQSLIEVEDCFQLFEGTNVDKILTKWRLQDLIIRKNDFQFVEPIAAQRITLLRELSRQQPLLRTVYCEMVLNFVDYAKEECHIKVAENALIDIQKIPDLDRSIESELQLRIVQLRWLNGDKMIAHQLLRNISLSAEITPRLKAKSLMLQGIYMAETYSDRAPILNRFESSLQIYEQMPIEDRTKEDLDNLEDNYDIFATFADREYQQIMAHIKSDLFQKKLSNIKSCKEMANALQRQKQKTDDEKKAGVINERQISIDENEIKAAFRDKQLVLQIALKHYINNLVASDKNNIKIFRVMALFIENKDNKSVIETLQQMIPKMSSYKYIPMLPQLIPHISNNPNDFFGQQINRIIEQCSTDHPHHTLPLLLALVNANKDREYTNSKKLGANDRSATAVAIIKKLRKTHLRNIVDRMLKLSEALIELAYYVPVLTSTRKNQFEIPNRYKIHGIKRFEDVLVPTCSIPPSRTNTYHTIEGIYKFVPKYKTVGGINAPKRIECLGMSGKTYLQLVKGQDDLRQDAVMQQVFRIMTDLLASNKQTKSLHIRTYKVVPLSMRSGILEWVANSMPIGDYLSGSSELGLIGAHREFRPKDETPSRCKMLFKDCHRKSNDVKLSTYLEICEAIQPVFHKFFETHFRQPSVWYERRRAYIHSVATTSMCGFVLGLGDRHVSNILIDKQTAEVIHIDFGIAFEQGKCLPTPEQVPFRLTRDIVDGMGVSGIEGLFRKSCEKTMEVLRSNAQIILTILEVLLYDPLYFWTVSAAEATKRQTEAPNETYKSIADELEEENKNVSAERTLLRLQGKLQGTEQGKPTSIEQQVGALIQQAMDPANLCRLYFGWQPYL</sequence>
<evidence type="ECO:0000259" key="17">
    <source>
        <dbReference type="PROSITE" id="PS51190"/>
    </source>
</evidence>
<evidence type="ECO:0000256" key="3">
    <source>
        <dbReference type="ARBA" id="ARBA00022527"/>
    </source>
</evidence>
<evidence type="ECO:0000256" key="10">
    <source>
        <dbReference type="ARBA" id="ARBA00023306"/>
    </source>
</evidence>
<dbReference type="InterPro" id="IPR000403">
    <property type="entry name" value="PI3/4_kinase_cat_dom"/>
</dbReference>
<dbReference type="InterPro" id="IPR011009">
    <property type="entry name" value="Kinase-like_dom_sf"/>
</dbReference>
<keyword evidence="3" id="KW-0723">Serine/threonine-protein kinase</keyword>
<dbReference type="PROSITE" id="PS00916">
    <property type="entry name" value="PI3_4_KINASE_2"/>
    <property type="match status" value="1"/>
</dbReference>
<dbReference type="Proteomes" id="UP000019118">
    <property type="component" value="Unassembled WGS sequence"/>
</dbReference>
<keyword evidence="10" id="KW-0131">Cell cycle</keyword>
<dbReference type="Pfam" id="PF02259">
    <property type="entry name" value="FAT"/>
    <property type="match status" value="1"/>
</dbReference>
<proteinExistence type="predicted"/>
<keyword evidence="8" id="KW-0067">ATP-binding</keyword>
<feature type="domain" description="PI3K/PI4K catalytic" evidence="15">
    <location>
        <begin position="1857"/>
        <end position="2171"/>
    </location>
</feature>
<dbReference type="InterPro" id="IPR038980">
    <property type="entry name" value="ATM_plant"/>
</dbReference>
<dbReference type="PANTHER" id="PTHR37079">
    <property type="entry name" value="SERINE/THREONINE-PROTEIN KINASE ATM"/>
    <property type="match status" value="1"/>
</dbReference>
<evidence type="ECO:0000256" key="8">
    <source>
        <dbReference type="ARBA" id="ARBA00022840"/>
    </source>
</evidence>
<keyword evidence="6" id="KW-0227">DNA damage</keyword>
<evidence type="ECO:0000256" key="7">
    <source>
        <dbReference type="ARBA" id="ARBA00022777"/>
    </source>
</evidence>
<dbReference type="CDD" id="cd05171">
    <property type="entry name" value="PIKKc_ATM"/>
    <property type="match status" value="1"/>
</dbReference>
<dbReference type="SMART" id="SM00146">
    <property type="entry name" value="PI3Kc"/>
    <property type="match status" value="1"/>
</dbReference>
<evidence type="ECO:0000256" key="5">
    <source>
        <dbReference type="ARBA" id="ARBA00022741"/>
    </source>
</evidence>
<evidence type="ECO:0000256" key="6">
    <source>
        <dbReference type="ARBA" id="ARBA00022763"/>
    </source>
</evidence>
<evidence type="ECO:0000259" key="15">
    <source>
        <dbReference type="PROSITE" id="PS50290"/>
    </source>
</evidence>
<protein>
    <recommendedName>
        <fullName evidence="13">Serine/threonine-protein kinase ATM</fullName>
        <ecNumber evidence="2">2.7.11.1</ecNumber>
    </recommendedName>
</protein>
<dbReference type="PROSITE" id="PS50290">
    <property type="entry name" value="PI3_4_KINASE_3"/>
    <property type="match status" value="1"/>
</dbReference>
<feature type="domain" description="FAT" evidence="16">
    <location>
        <begin position="1147"/>
        <end position="1751"/>
    </location>
</feature>
<dbReference type="EC" id="2.7.11.1" evidence="2"/>